<evidence type="ECO:0000313" key="2">
    <source>
        <dbReference type="EMBL" id="KAK0517010.1"/>
    </source>
</evidence>
<name>A0AA39RAL1_9LECA</name>
<dbReference type="Proteomes" id="UP001166286">
    <property type="component" value="Unassembled WGS sequence"/>
</dbReference>
<keyword evidence="3" id="KW-1185">Reference proteome</keyword>
<reference evidence="2" key="1">
    <citation type="submission" date="2023-03" db="EMBL/GenBank/DDBJ databases">
        <title>Complete genome of Cladonia borealis.</title>
        <authorList>
            <person name="Park H."/>
        </authorList>
    </citation>
    <scope>NUCLEOTIDE SEQUENCE</scope>
    <source>
        <strain evidence="2">ANT050790</strain>
    </source>
</reference>
<evidence type="ECO:0000256" key="1">
    <source>
        <dbReference type="SAM" id="MobiDB-lite"/>
    </source>
</evidence>
<proteinExistence type="predicted"/>
<feature type="region of interest" description="Disordered" evidence="1">
    <location>
        <begin position="133"/>
        <end position="153"/>
    </location>
</feature>
<feature type="compositionally biased region" description="Basic and acidic residues" evidence="1">
    <location>
        <begin position="133"/>
        <end position="143"/>
    </location>
</feature>
<comment type="caution">
    <text evidence="2">The sequence shown here is derived from an EMBL/GenBank/DDBJ whole genome shotgun (WGS) entry which is preliminary data.</text>
</comment>
<accession>A0AA39RAL1</accession>
<evidence type="ECO:0000313" key="3">
    <source>
        <dbReference type="Proteomes" id="UP001166286"/>
    </source>
</evidence>
<protein>
    <submittedName>
        <fullName evidence="2">Uncharacterized protein</fullName>
    </submittedName>
</protein>
<dbReference type="AlphaFoldDB" id="A0AA39RAL1"/>
<sequence>MGKEETRNSKTPRKDAFDFVTDKGKNNLQVDKWLEAGRPGKGKTAEAVQATMLPQLPSSNPGWATNAKKGITGKVVETEKSYTVREDWDFEKGDKGKGYHVNASLGDKKVAFCQEGLNTEAMYSDRTKMLGERYHHDGPEEAAKWYQGKSGTR</sequence>
<organism evidence="2 3">
    <name type="scientific">Cladonia borealis</name>
    <dbReference type="NCBI Taxonomy" id="184061"/>
    <lineage>
        <taxon>Eukaryota</taxon>
        <taxon>Fungi</taxon>
        <taxon>Dikarya</taxon>
        <taxon>Ascomycota</taxon>
        <taxon>Pezizomycotina</taxon>
        <taxon>Lecanoromycetes</taxon>
        <taxon>OSLEUM clade</taxon>
        <taxon>Lecanoromycetidae</taxon>
        <taxon>Lecanorales</taxon>
        <taxon>Lecanorineae</taxon>
        <taxon>Cladoniaceae</taxon>
        <taxon>Cladonia</taxon>
    </lineage>
</organism>
<gene>
    <name evidence="2" type="ORF">JMJ35_000165</name>
</gene>
<dbReference type="EMBL" id="JAFEKC020000001">
    <property type="protein sequence ID" value="KAK0517010.1"/>
    <property type="molecule type" value="Genomic_DNA"/>
</dbReference>